<evidence type="ECO:0008006" key="4">
    <source>
        <dbReference type="Google" id="ProtNLM"/>
    </source>
</evidence>
<dbReference type="EMBL" id="JAWRVE010000048">
    <property type="protein sequence ID" value="KAL1867886.1"/>
    <property type="molecule type" value="Genomic_DNA"/>
</dbReference>
<reference evidence="2 3" key="1">
    <citation type="journal article" date="2024" name="IMA Fungus">
        <title>IMA Genome - F19 : A genome assembly and annotation guide to empower mycologists, including annotated draft genome sequences of Ceratocystis pirilliformis, Diaporthe australafricana, Fusarium ophioides, Paecilomyces lecythidis, and Sporothrix stenoceras.</title>
        <authorList>
            <person name="Aylward J."/>
            <person name="Wilson A.M."/>
            <person name="Visagie C.M."/>
            <person name="Spraker J."/>
            <person name="Barnes I."/>
            <person name="Buitendag C."/>
            <person name="Ceriani C."/>
            <person name="Del Mar Angel L."/>
            <person name="du Plessis D."/>
            <person name="Fuchs T."/>
            <person name="Gasser K."/>
            <person name="Kramer D."/>
            <person name="Li W."/>
            <person name="Munsamy K."/>
            <person name="Piso A."/>
            <person name="Price J.L."/>
            <person name="Sonnekus B."/>
            <person name="Thomas C."/>
            <person name="van der Nest A."/>
            <person name="van Dijk A."/>
            <person name="van Heerden A."/>
            <person name="van Vuuren N."/>
            <person name="Yilmaz N."/>
            <person name="Duong T.A."/>
            <person name="van der Merwe N.A."/>
            <person name="Wingfield M.J."/>
            <person name="Wingfield B.D."/>
        </authorList>
    </citation>
    <scope>NUCLEOTIDE SEQUENCE [LARGE SCALE GENOMIC DNA]</scope>
    <source>
        <strain evidence="2 3">CMW 18300</strain>
    </source>
</reference>
<dbReference type="PANTHER" id="PTHR48100:SF44">
    <property type="entry name" value="PHOSPHATASE C1620.13-RELATED"/>
    <property type="match status" value="1"/>
</dbReference>
<dbReference type="SUPFAM" id="SSF53254">
    <property type="entry name" value="Phosphoglycerate mutase-like"/>
    <property type="match status" value="1"/>
</dbReference>
<dbReference type="Proteomes" id="UP001583177">
    <property type="component" value="Unassembled WGS sequence"/>
</dbReference>
<evidence type="ECO:0000313" key="2">
    <source>
        <dbReference type="EMBL" id="KAL1867886.1"/>
    </source>
</evidence>
<dbReference type="CDD" id="cd07067">
    <property type="entry name" value="HP_PGM_like"/>
    <property type="match status" value="1"/>
</dbReference>
<comment type="caution">
    <text evidence="2">The sequence shown here is derived from an EMBL/GenBank/DDBJ whole genome shotgun (WGS) entry which is preliminary data.</text>
</comment>
<sequence>MDYQVPYPQVPNPQVPGPPAPQQVRISEYTMDKTVSDPVYRETTMKNLKDEVALHPYNFRPFNGFKALRTTPMTSDKKIIYTVRHGDTPHNQDNIVYGKPISWRYLAQLQKNFNPSITEEGIGQAREAANMLAEVIASESAPRPVTIYSSPLRRCVQTAMYMIAKASLDQPGPGDICGPVTLRIKEGLREWMGYNHGHMSDRSDGREALCAQVQQLREELGISPQVVIEVDVPELENFCNETYTDLDRRVRGVLDEMFNDENSGACVMLVVHNRSHKSFLRVLGHTPEAVEEFEIANCAMLPYLVTRQVLEGQGHYQAREARDAVQWQKDLETSEDFKAKRLRQAVVAVRTWNADQSSRHKLQNLWNDLQYHQARGDPAAPPAMELLNNDLGSDPQLSQH</sequence>
<proteinExistence type="predicted"/>
<feature type="compositionally biased region" description="Pro residues" evidence="1">
    <location>
        <begin position="8"/>
        <end position="21"/>
    </location>
</feature>
<feature type="region of interest" description="Disordered" evidence="1">
    <location>
        <begin position="377"/>
        <end position="400"/>
    </location>
</feature>
<dbReference type="InterPro" id="IPR050275">
    <property type="entry name" value="PGM_Phosphatase"/>
</dbReference>
<keyword evidence="3" id="KW-1185">Reference proteome</keyword>
<dbReference type="Gene3D" id="3.40.50.1240">
    <property type="entry name" value="Phosphoglycerate mutase-like"/>
    <property type="match status" value="1"/>
</dbReference>
<organism evidence="2 3">
    <name type="scientific">Diaporthe australafricana</name>
    <dbReference type="NCBI Taxonomy" id="127596"/>
    <lineage>
        <taxon>Eukaryota</taxon>
        <taxon>Fungi</taxon>
        <taxon>Dikarya</taxon>
        <taxon>Ascomycota</taxon>
        <taxon>Pezizomycotina</taxon>
        <taxon>Sordariomycetes</taxon>
        <taxon>Sordariomycetidae</taxon>
        <taxon>Diaporthales</taxon>
        <taxon>Diaporthaceae</taxon>
        <taxon>Diaporthe</taxon>
    </lineage>
</organism>
<dbReference type="SMART" id="SM00855">
    <property type="entry name" value="PGAM"/>
    <property type="match status" value="1"/>
</dbReference>
<evidence type="ECO:0000256" key="1">
    <source>
        <dbReference type="SAM" id="MobiDB-lite"/>
    </source>
</evidence>
<protein>
    <recommendedName>
        <fullName evidence="4">Phosphoglycerate mutase family protein</fullName>
    </recommendedName>
</protein>
<dbReference type="InterPro" id="IPR029033">
    <property type="entry name" value="His_PPase_superfam"/>
</dbReference>
<name>A0ABR3WW46_9PEZI</name>
<dbReference type="PANTHER" id="PTHR48100">
    <property type="entry name" value="BROAD-SPECIFICITY PHOSPHATASE YOR283W-RELATED"/>
    <property type="match status" value="1"/>
</dbReference>
<feature type="region of interest" description="Disordered" evidence="1">
    <location>
        <begin position="1"/>
        <end position="21"/>
    </location>
</feature>
<gene>
    <name evidence="2" type="ORF">Daus18300_006161</name>
</gene>
<dbReference type="Pfam" id="PF00300">
    <property type="entry name" value="His_Phos_1"/>
    <property type="match status" value="1"/>
</dbReference>
<dbReference type="InterPro" id="IPR013078">
    <property type="entry name" value="His_Pase_superF_clade-1"/>
</dbReference>
<accession>A0ABR3WW46</accession>
<evidence type="ECO:0000313" key="3">
    <source>
        <dbReference type="Proteomes" id="UP001583177"/>
    </source>
</evidence>